<gene>
    <name evidence="1" type="ORF">MACH26_12970</name>
</gene>
<sequence>MLCFHLSAWAADKKIFSFPVHNIDSLKPIEDSVYWAQRMYYQLRYGEVISTVIPLSVDINRLNEFEQAQMRYILEFWDGQSETFSNEIYHFKVEHGSSGGDYRVEVKNHHV</sequence>
<evidence type="ECO:0000313" key="1">
    <source>
        <dbReference type="EMBL" id="BDX05776.1"/>
    </source>
</evidence>
<keyword evidence="2" id="KW-1185">Reference proteome</keyword>
<accession>A0AA48KNQ3</accession>
<organism evidence="1 2">
    <name type="scientific">Planctobacterium marinum</name>
    <dbReference type="NCBI Taxonomy" id="1631968"/>
    <lineage>
        <taxon>Bacteria</taxon>
        <taxon>Pseudomonadati</taxon>
        <taxon>Pseudomonadota</taxon>
        <taxon>Gammaproteobacteria</taxon>
        <taxon>Alteromonadales</taxon>
        <taxon>Alteromonadaceae</taxon>
        <taxon>Planctobacterium</taxon>
    </lineage>
</organism>
<proteinExistence type="predicted"/>
<dbReference type="KEGG" id="pmaw:MACH26_12970"/>
<dbReference type="EMBL" id="AP027272">
    <property type="protein sequence ID" value="BDX05776.1"/>
    <property type="molecule type" value="Genomic_DNA"/>
</dbReference>
<name>A0AA48KNQ3_9ALTE</name>
<protein>
    <submittedName>
        <fullName evidence="1">Uncharacterized protein</fullName>
    </submittedName>
</protein>
<dbReference type="AlphaFoldDB" id="A0AA48KNQ3"/>
<reference evidence="1" key="1">
    <citation type="submission" date="2023-01" db="EMBL/GenBank/DDBJ databases">
        <title>Complete genome sequence of Planctobacterium marinum strain Dej080120_11.</title>
        <authorList>
            <person name="Ueki S."/>
            <person name="Maruyama F."/>
        </authorList>
    </citation>
    <scope>NUCLEOTIDE SEQUENCE</scope>
    <source>
        <strain evidence="1">Dej080120_11</strain>
    </source>
</reference>
<evidence type="ECO:0000313" key="2">
    <source>
        <dbReference type="Proteomes" id="UP001333710"/>
    </source>
</evidence>
<dbReference type="Proteomes" id="UP001333710">
    <property type="component" value="Chromosome"/>
</dbReference>